<protein>
    <submittedName>
        <fullName evidence="2">LPS export ABC transporter periplasmic protein LptC</fullName>
    </submittedName>
</protein>
<dbReference type="STRING" id="197461.A3843_08100"/>
<keyword evidence="1" id="KW-0812">Transmembrane</keyword>
<keyword evidence="1" id="KW-0472">Membrane</keyword>
<gene>
    <name evidence="2" type="ORF">A3843_08100</name>
</gene>
<reference evidence="2 3" key="1">
    <citation type="submission" date="2016-03" db="EMBL/GenBank/DDBJ databases">
        <title>Genome sequence of Nesiotobacter sp. nov., a moderately halophilic alphaproteobacterium isolated from the Yellow Sea, China.</title>
        <authorList>
            <person name="Zhang G."/>
            <person name="Zhang R."/>
        </authorList>
    </citation>
    <scope>NUCLEOTIDE SEQUENCE [LARGE SCALE GENOMIC DNA]</scope>
    <source>
        <strain evidence="2 3">WB1-6</strain>
    </source>
</reference>
<feature type="transmembrane region" description="Helical" evidence="1">
    <location>
        <begin position="37"/>
        <end position="59"/>
    </location>
</feature>
<keyword evidence="3" id="KW-1185">Reference proteome</keyword>
<dbReference type="Proteomes" id="UP000185783">
    <property type="component" value="Unassembled WGS sequence"/>
</dbReference>
<evidence type="ECO:0000313" key="2">
    <source>
        <dbReference type="EMBL" id="OKL44352.1"/>
    </source>
</evidence>
<organism evidence="2 3">
    <name type="scientific">Pseudovibrio exalbescens</name>
    <dbReference type="NCBI Taxonomy" id="197461"/>
    <lineage>
        <taxon>Bacteria</taxon>
        <taxon>Pseudomonadati</taxon>
        <taxon>Pseudomonadota</taxon>
        <taxon>Alphaproteobacteria</taxon>
        <taxon>Hyphomicrobiales</taxon>
        <taxon>Stappiaceae</taxon>
        <taxon>Pseudovibrio</taxon>
    </lineage>
</organism>
<dbReference type="AlphaFoldDB" id="A0A1U7JI42"/>
<dbReference type="NCBIfam" id="TIGR04409">
    <property type="entry name" value="LptC_YrbK"/>
    <property type="match status" value="1"/>
</dbReference>
<evidence type="ECO:0000313" key="3">
    <source>
        <dbReference type="Proteomes" id="UP000185783"/>
    </source>
</evidence>
<keyword evidence="1" id="KW-1133">Transmembrane helix</keyword>
<dbReference type="OrthoDB" id="7873824at2"/>
<comment type="caution">
    <text evidence="2">The sequence shown here is derived from an EMBL/GenBank/DDBJ whole genome shotgun (WGS) entry which is preliminary data.</text>
</comment>
<dbReference type="Pfam" id="PF06835">
    <property type="entry name" value="LptC"/>
    <property type="match status" value="1"/>
</dbReference>
<dbReference type="GO" id="GO:0015221">
    <property type="term" value="F:lipopolysaccharide transmembrane transporter activity"/>
    <property type="evidence" value="ECO:0007669"/>
    <property type="project" value="InterPro"/>
</dbReference>
<evidence type="ECO:0000256" key="1">
    <source>
        <dbReference type="SAM" id="Phobius"/>
    </source>
</evidence>
<sequence>MQPAPEATEGFVWSEQARKKQEAARRSAKRHTRLVKFLRFLLPALGTLIAVGVIGAVILRNILAGMGLGDISLTVDGLVMSNPHLSGSDGERSYSVSAAEAVQRITNPKIIDLDTIRAKIVLGKDENAEVVAAKGTYNAEAETLNLTDGITVTYSGGYTAEFDYLDIDMTSGEILTNSAVTVQAEGGYIHAGSMDYQQDSGVMRFSDGVSMRINPSSLENSQ</sequence>
<dbReference type="RefSeq" id="WP_051268867.1">
    <property type="nucleotide sequence ID" value="NZ_LVVZ01000014.1"/>
</dbReference>
<dbReference type="InterPro" id="IPR026265">
    <property type="entry name" value="LptC"/>
</dbReference>
<dbReference type="EMBL" id="LVVZ01000014">
    <property type="protein sequence ID" value="OKL44352.1"/>
    <property type="molecule type" value="Genomic_DNA"/>
</dbReference>
<name>A0A1U7JI42_9HYPH</name>
<dbReference type="Gene3D" id="2.60.450.10">
    <property type="entry name" value="Lipopolysaccharide (LPS) transport protein A like domain"/>
    <property type="match status" value="1"/>
</dbReference>
<dbReference type="GO" id="GO:0005886">
    <property type="term" value="C:plasma membrane"/>
    <property type="evidence" value="ECO:0007669"/>
    <property type="project" value="InterPro"/>
</dbReference>
<dbReference type="InterPro" id="IPR010664">
    <property type="entry name" value="LipoPS_assembly_LptC-rel"/>
</dbReference>
<proteinExistence type="predicted"/>
<accession>A0A1U7JI42</accession>